<dbReference type="AlphaFoldDB" id="A0AA38HP34"/>
<evidence type="ECO:0000313" key="2">
    <source>
        <dbReference type="Proteomes" id="UP001168821"/>
    </source>
</evidence>
<sequence>MFLKSRDFKRLKLATRDERVSQGYREGPLLFAQSPPRRRPRRCPQKPSLALFLSNRRPAFQICEKPITPRRYSRPSLIPSENPDFPD</sequence>
<evidence type="ECO:0000313" key="1">
    <source>
        <dbReference type="EMBL" id="KAJ3641008.1"/>
    </source>
</evidence>
<name>A0AA38HP34_9CUCU</name>
<keyword evidence="2" id="KW-1185">Reference proteome</keyword>
<reference evidence="1" key="1">
    <citation type="journal article" date="2023" name="G3 (Bethesda)">
        <title>Whole genome assemblies of Zophobas morio and Tenebrio molitor.</title>
        <authorList>
            <person name="Kaur S."/>
            <person name="Stinson S.A."/>
            <person name="diCenzo G.C."/>
        </authorList>
    </citation>
    <scope>NUCLEOTIDE SEQUENCE</scope>
    <source>
        <strain evidence="1">QUZm001</strain>
    </source>
</reference>
<dbReference type="EMBL" id="JALNTZ010000009">
    <property type="protein sequence ID" value="KAJ3641008.1"/>
    <property type="molecule type" value="Genomic_DNA"/>
</dbReference>
<proteinExistence type="predicted"/>
<accession>A0AA38HP34</accession>
<dbReference type="Proteomes" id="UP001168821">
    <property type="component" value="Unassembled WGS sequence"/>
</dbReference>
<organism evidence="1 2">
    <name type="scientific">Zophobas morio</name>
    <dbReference type="NCBI Taxonomy" id="2755281"/>
    <lineage>
        <taxon>Eukaryota</taxon>
        <taxon>Metazoa</taxon>
        <taxon>Ecdysozoa</taxon>
        <taxon>Arthropoda</taxon>
        <taxon>Hexapoda</taxon>
        <taxon>Insecta</taxon>
        <taxon>Pterygota</taxon>
        <taxon>Neoptera</taxon>
        <taxon>Endopterygota</taxon>
        <taxon>Coleoptera</taxon>
        <taxon>Polyphaga</taxon>
        <taxon>Cucujiformia</taxon>
        <taxon>Tenebrionidae</taxon>
        <taxon>Zophobas</taxon>
    </lineage>
</organism>
<gene>
    <name evidence="1" type="ORF">Zmor_027537</name>
</gene>
<protein>
    <submittedName>
        <fullName evidence="1">Uncharacterized protein</fullName>
    </submittedName>
</protein>
<comment type="caution">
    <text evidence="1">The sequence shown here is derived from an EMBL/GenBank/DDBJ whole genome shotgun (WGS) entry which is preliminary data.</text>
</comment>